<dbReference type="AlphaFoldDB" id="A0A218XF81"/>
<sequence>MLLQLPRRGFDPRPHQKRPPLEIVRVGGVLGGDELVVACSDALWFYIFGMAKSIGSGVVKPGYEHVFAKVRVDGDRVLPQAAPE</sequence>
<dbReference type="EMBL" id="MTKT01001810">
    <property type="protein sequence ID" value="OWM83875.1"/>
    <property type="molecule type" value="Genomic_DNA"/>
</dbReference>
<reference evidence="2" key="1">
    <citation type="journal article" date="2017" name="Plant J.">
        <title>The pomegranate (Punica granatum L.) genome and the genomics of punicalagin biosynthesis.</title>
        <authorList>
            <person name="Qin G."/>
            <person name="Xu C."/>
            <person name="Ming R."/>
            <person name="Tang H."/>
            <person name="Guyot R."/>
            <person name="Kramer E.M."/>
            <person name="Hu Y."/>
            <person name="Yi X."/>
            <person name="Qi Y."/>
            <person name="Xu X."/>
            <person name="Gao Z."/>
            <person name="Pan H."/>
            <person name="Jian J."/>
            <person name="Tian Y."/>
            <person name="Yue Z."/>
            <person name="Xu Y."/>
        </authorList>
    </citation>
    <scope>NUCLEOTIDE SEQUENCE [LARGE SCALE GENOMIC DNA]</scope>
    <source>
        <strain evidence="2">cv. Dabenzi</strain>
    </source>
</reference>
<name>A0A218XF81_PUNGR</name>
<proteinExistence type="predicted"/>
<dbReference type="Proteomes" id="UP000197138">
    <property type="component" value="Unassembled WGS sequence"/>
</dbReference>
<protein>
    <submittedName>
        <fullName evidence="1">Uncharacterized protein</fullName>
    </submittedName>
</protein>
<accession>A0A218XF81</accession>
<gene>
    <name evidence="1" type="ORF">CDL15_Pgr004306</name>
</gene>
<evidence type="ECO:0000313" key="1">
    <source>
        <dbReference type="EMBL" id="OWM83875.1"/>
    </source>
</evidence>
<evidence type="ECO:0000313" key="2">
    <source>
        <dbReference type="Proteomes" id="UP000197138"/>
    </source>
</evidence>
<organism evidence="1 2">
    <name type="scientific">Punica granatum</name>
    <name type="common">Pomegranate</name>
    <dbReference type="NCBI Taxonomy" id="22663"/>
    <lineage>
        <taxon>Eukaryota</taxon>
        <taxon>Viridiplantae</taxon>
        <taxon>Streptophyta</taxon>
        <taxon>Embryophyta</taxon>
        <taxon>Tracheophyta</taxon>
        <taxon>Spermatophyta</taxon>
        <taxon>Magnoliopsida</taxon>
        <taxon>eudicotyledons</taxon>
        <taxon>Gunneridae</taxon>
        <taxon>Pentapetalae</taxon>
        <taxon>rosids</taxon>
        <taxon>malvids</taxon>
        <taxon>Myrtales</taxon>
        <taxon>Lythraceae</taxon>
        <taxon>Punica</taxon>
    </lineage>
</organism>
<comment type="caution">
    <text evidence="1">The sequence shown here is derived from an EMBL/GenBank/DDBJ whole genome shotgun (WGS) entry which is preliminary data.</text>
</comment>